<evidence type="ECO:0000313" key="2">
    <source>
        <dbReference type="Proteomes" id="UP001055439"/>
    </source>
</evidence>
<accession>A0A9E7G6D3</accession>
<reference evidence="1" key="1">
    <citation type="submission" date="2022-05" db="EMBL/GenBank/DDBJ databases">
        <title>The Musa troglodytarum L. genome provides insights into the mechanism of non-climacteric behaviour and enrichment of carotenoids.</title>
        <authorList>
            <person name="Wang J."/>
        </authorList>
    </citation>
    <scope>NUCLEOTIDE SEQUENCE</scope>
    <source>
        <tissue evidence="1">Leaf</tissue>
    </source>
</reference>
<protein>
    <submittedName>
        <fullName evidence="1">Uncharacterized protein</fullName>
    </submittedName>
</protein>
<sequence length="67" mass="7773">MVPLASVFVRLLHRARLKSCNPLRHLKKKFLFDPSPFPPLPGDLFVERTEGFEKGKDYGSFMSTHRE</sequence>
<gene>
    <name evidence="1" type="ORF">MUK42_28608</name>
</gene>
<proteinExistence type="predicted"/>
<name>A0A9E7G6D3_9LILI</name>
<dbReference type="Proteomes" id="UP001055439">
    <property type="component" value="Chromosome 6"/>
</dbReference>
<keyword evidence="2" id="KW-1185">Reference proteome</keyword>
<organism evidence="1 2">
    <name type="scientific">Musa troglodytarum</name>
    <name type="common">fe'i banana</name>
    <dbReference type="NCBI Taxonomy" id="320322"/>
    <lineage>
        <taxon>Eukaryota</taxon>
        <taxon>Viridiplantae</taxon>
        <taxon>Streptophyta</taxon>
        <taxon>Embryophyta</taxon>
        <taxon>Tracheophyta</taxon>
        <taxon>Spermatophyta</taxon>
        <taxon>Magnoliopsida</taxon>
        <taxon>Liliopsida</taxon>
        <taxon>Zingiberales</taxon>
        <taxon>Musaceae</taxon>
        <taxon>Musa</taxon>
    </lineage>
</organism>
<dbReference type="AlphaFoldDB" id="A0A9E7G6D3"/>
<dbReference type="EMBL" id="CP097508">
    <property type="protein sequence ID" value="URE09736.1"/>
    <property type="molecule type" value="Genomic_DNA"/>
</dbReference>
<evidence type="ECO:0000313" key="1">
    <source>
        <dbReference type="EMBL" id="URE09736.1"/>
    </source>
</evidence>